<dbReference type="InterPro" id="IPR050545">
    <property type="entry name" value="Mycobact_MmpL"/>
</dbReference>
<dbReference type="InterPro" id="IPR000731">
    <property type="entry name" value="SSD"/>
</dbReference>
<dbReference type="GO" id="GO:0005886">
    <property type="term" value="C:plasma membrane"/>
    <property type="evidence" value="ECO:0007669"/>
    <property type="project" value="UniProtKB-SubCell"/>
</dbReference>
<evidence type="ECO:0000256" key="5">
    <source>
        <dbReference type="ARBA" id="ARBA00023136"/>
    </source>
</evidence>
<dbReference type="EMBL" id="LS483254">
    <property type="protein sequence ID" value="SQD93032.1"/>
    <property type="molecule type" value="Genomic_DNA"/>
</dbReference>
<dbReference type="PANTHER" id="PTHR33406:SF13">
    <property type="entry name" value="MEMBRANE PROTEIN YDFJ"/>
    <property type="match status" value="1"/>
</dbReference>
<gene>
    <name evidence="9" type="ORF">BARAN1_1008</name>
</gene>
<dbReference type="GO" id="GO:0022857">
    <property type="term" value="F:transmembrane transporter activity"/>
    <property type="evidence" value="ECO:0007669"/>
    <property type="project" value="InterPro"/>
</dbReference>
<feature type="transmembrane region" description="Helical" evidence="7">
    <location>
        <begin position="7"/>
        <end position="26"/>
    </location>
</feature>
<comment type="subcellular location">
    <subcellularLocation>
        <location evidence="1">Cell membrane</location>
        <topology evidence="1">Multi-pass membrane protein</topology>
    </subcellularLocation>
</comment>
<evidence type="ECO:0000313" key="9">
    <source>
        <dbReference type="EMBL" id="SQD93032.1"/>
    </source>
</evidence>
<dbReference type="AlphaFoldDB" id="A0A2X3KKS1"/>
<feature type="transmembrane region" description="Helical" evidence="7">
    <location>
        <begin position="621"/>
        <end position="645"/>
    </location>
</feature>
<dbReference type="SUPFAM" id="SSF82866">
    <property type="entry name" value="Multidrug efflux transporter AcrB transmembrane domain"/>
    <property type="match status" value="2"/>
</dbReference>
<name>A0A2X3KKS1_9BACT</name>
<keyword evidence="5 7" id="KW-0472">Membrane</keyword>
<reference evidence="10" key="1">
    <citation type="submission" date="2018-05" db="EMBL/GenBank/DDBJ databases">
        <authorList>
            <person name="Hao L."/>
        </authorList>
    </citation>
    <scope>NUCLEOTIDE SEQUENCE [LARGE SCALE GENOMIC DNA]</scope>
</reference>
<feature type="transmembrane region" description="Helical" evidence="7">
    <location>
        <begin position="339"/>
        <end position="360"/>
    </location>
</feature>
<evidence type="ECO:0000256" key="3">
    <source>
        <dbReference type="ARBA" id="ARBA00022692"/>
    </source>
</evidence>
<feature type="region of interest" description="Disordered" evidence="6">
    <location>
        <begin position="757"/>
        <end position="781"/>
    </location>
</feature>
<feature type="transmembrane region" description="Helical" evidence="7">
    <location>
        <begin position="396"/>
        <end position="413"/>
    </location>
</feature>
<dbReference type="Pfam" id="PF03176">
    <property type="entry name" value="MMPL"/>
    <property type="match status" value="2"/>
</dbReference>
<dbReference type="RefSeq" id="WP_162297752.1">
    <property type="nucleotide sequence ID" value="NZ_LS483254.1"/>
</dbReference>
<evidence type="ECO:0000256" key="2">
    <source>
        <dbReference type="ARBA" id="ARBA00022475"/>
    </source>
</evidence>
<dbReference type="PRINTS" id="PR00702">
    <property type="entry name" value="ACRIFLAVINRP"/>
</dbReference>
<keyword evidence="10" id="KW-1185">Reference proteome</keyword>
<dbReference type="PROSITE" id="PS50156">
    <property type="entry name" value="SSD"/>
    <property type="match status" value="2"/>
</dbReference>
<feature type="transmembrane region" description="Helical" evidence="7">
    <location>
        <begin position="651"/>
        <end position="669"/>
    </location>
</feature>
<dbReference type="KEGG" id="bana:BARAN1_1008"/>
<keyword evidence="3 7" id="KW-0812">Transmembrane</keyword>
<accession>A0A2X3KKS1</accession>
<dbReference type="PANTHER" id="PTHR33406">
    <property type="entry name" value="MEMBRANE PROTEIN MJ1562-RELATED"/>
    <property type="match status" value="1"/>
</dbReference>
<evidence type="ECO:0000313" key="10">
    <source>
        <dbReference type="Proteomes" id="UP000249818"/>
    </source>
</evidence>
<feature type="transmembrane region" description="Helical" evidence="7">
    <location>
        <begin position="308"/>
        <end position="332"/>
    </location>
</feature>
<dbReference type="Proteomes" id="UP000249818">
    <property type="component" value="Chromosome BARAN1"/>
</dbReference>
<dbReference type="Gene3D" id="1.20.1640.10">
    <property type="entry name" value="Multidrug efflux transporter AcrB transmembrane domain"/>
    <property type="match status" value="2"/>
</dbReference>
<evidence type="ECO:0000256" key="4">
    <source>
        <dbReference type="ARBA" id="ARBA00022989"/>
    </source>
</evidence>
<organism evidence="9 10">
    <name type="scientific">Candidatus Bipolaricaulis anaerobius</name>
    <dbReference type="NCBI Taxonomy" id="2026885"/>
    <lineage>
        <taxon>Bacteria</taxon>
        <taxon>Candidatus Bipolaricaulota</taxon>
        <taxon>Candidatus Bipolaricaulia</taxon>
        <taxon>Candidatus Bipolaricaulales</taxon>
        <taxon>Candidatus Bipolaricaulaceae</taxon>
        <taxon>Candidatus Bipolaricaulis</taxon>
    </lineage>
</organism>
<evidence type="ECO:0000256" key="1">
    <source>
        <dbReference type="ARBA" id="ARBA00004651"/>
    </source>
</evidence>
<protein>
    <submittedName>
        <fullName evidence="9">Putative Hydrophobe/amphiphile efflux-3, HAE3 family (Modular protein)</fullName>
    </submittedName>
</protein>
<feature type="domain" description="SSD" evidence="8">
    <location>
        <begin position="240"/>
        <end position="362"/>
    </location>
</feature>
<proteinExistence type="predicted"/>
<feature type="compositionally biased region" description="Basic residues" evidence="6">
    <location>
        <begin position="763"/>
        <end position="781"/>
    </location>
</feature>
<dbReference type="InterPro" id="IPR004869">
    <property type="entry name" value="MMPL_dom"/>
</dbReference>
<feature type="transmembrane region" description="Helical" evidence="7">
    <location>
        <begin position="266"/>
        <end position="288"/>
    </location>
</feature>
<feature type="domain" description="SSD" evidence="8">
    <location>
        <begin position="624"/>
        <end position="752"/>
    </location>
</feature>
<feature type="transmembrane region" description="Helical" evidence="7">
    <location>
        <begin position="727"/>
        <end position="753"/>
    </location>
</feature>
<feature type="transmembrane region" description="Helical" evidence="7">
    <location>
        <begin position="236"/>
        <end position="259"/>
    </location>
</feature>
<keyword evidence="2" id="KW-1003">Cell membrane</keyword>
<dbReference type="OrthoDB" id="9803781at2"/>
<feature type="transmembrane region" description="Helical" evidence="7">
    <location>
        <begin position="213"/>
        <end position="230"/>
    </location>
</feature>
<feature type="transmembrane region" description="Helical" evidence="7">
    <location>
        <begin position="702"/>
        <end position="721"/>
    </location>
</feature>
<evidence type="ECO:0000256" key="7">
    <source>
        <dbReference type="SAM" id="Phobius"/>
    </source>
</evidence>
<dbReference type="InterPro" id="IPR001036">
    <property type="entry name" value="Acrflvin-R"/>
</dbReference>
<evidence type="ECO:0000256" key="6">
    <source>
        <dbReference type="SAM" id="MobiDB-lite"/>
    </source>
</evidence>
<keyword evidence="4 7" id="KW-1133">Transmembrane helix</keyword>
<evidence type="ECO:0000259" key="8">
    <source>
        <dbReference type="PROSITE" id="PS50156"/>
    </source>
</evidence>
<sequence>MGWIVDHPWWVIALTGAVTLLFAAFIPGIKTEQDFREYLPRDDPAVQALEEAEERYGAQIFSLIAFEADDTVFQVSTLEKIKDLEDRIAEIPGVEEVQSLLTAQIITGTEAAITVGPAAPGGRVPESPEELSAYRDRVMGSRQLRGMFVSEDGQAAAIMFKLDPRLSTVETEEIARKVEVMAREYEGPERIYLAGGMFEALEAQRMMTRDLKVLLPVAVVMIVVVLYLSFRSLRGVVIPLVVVCLGVIWTVGAMAIAGVPFTVISIIIPVILLAMGTADGIHIVNRYYEVAARGLPKREVVLATMSEMTSPVVMTSLTTIAGFLSLLATFLVPQRQFGVFTAVGMAAELILSLTLIPALLSLLRLPATGTKEQQLEHGLLSRGLARLGSGVVRHRAWVLATAVVLVAISLVGVPRLRLETELSQYIGEDSPIAQTMQVMDDRFGGAMQLAIEIDTGRRDGLKDPEVLARIAALEGFLEAEPAISTTSSIADMVREMNQKFHGDDPAYYVIPEDGRLVSQLLFLFTFQGGSLGSMALGDFSAGEVFARVKGIDSTQEIEDLMERVQAYLDENFNAHGIRAQEVGIAQVSISLLNRLVASQATSLGTSMVAVWAIVALLMRSLLAGLISLIPLVITVALNFGFMAYTGRPLDIATMMIGSIVIGVGIDYAIHFQSRFRLEYARTKNPNPGRAIEQTMRTSGRGIVYNAVTVGLGFAVLVFSTLKGTAIFGSLIATAMGLSALAALTVIPALLATLRPQSITRGKGGPKRSNRKNKVKGKGGKR</sequence>